<evidence type="ECO:0000313" key="6">
    <source>
        <dbReference type="Proteomes" id="UP000799750"/>
    </source>
</evidence>
<dbReference type="Gene3D" id="1.10.1200.10">
    <property type="entry name" value="ACP-like"/>
    <property type="match status" value="1"/>
</dbReference>
<evidence type="ECO:0000259" key="4">
    <source>
        <dbReference type="PROSITE" id="PS50075"/>
    </source>
</evidence>
<dbReference type="SUPFAM" id="SSF56801">
    <property type="entry name" value="Acetyl-CoA synthetase-like"/>
    <property type="match status" value="1"/>
</dbReference>
<evidence type="ECO:0000256" key="3">
    <source>
        <dbReference type="ARBA" id="ARBA00029454"/>
    </source>
</evidence>
<sequence length="921" mass="101572">MSVLTVEPRLEALLDQCADGQAGVILYTTENYPPEYLSYRELRNEASLKAICLRNYHGVVPGRIVLVHFHSHRENMIWFWASILAGCVPAMSTPFVNNPEGRASHLAHLHRLLLDPIVITSQDLLSTDFADNTLLRCVSAEVIETLEPKEDAHEERESGVDDFTSLEGVAALMLTSGSTGAAKAVCLSHEQMLTACTGKLRHMPLAQGAVVLNWIGLDHVGSLTELHLTAMIAGCDQVYVPTAEVIADPLLFLRLLSKHRVARTFAPNFMIAKLLQLLDTSTAADTHGIDLQELLYLISGGEPNSVSTCVQMSAHLQTLRAPTTTTITPGFGMTETCAGSIYSRTCPEIDVQTATEFTALGTCVPGIEMRVNNGGLEVRGPIVFQRYFNNAKATQEAFTDDGWFRTGDTATIDASETLRLVGRSKDLIIVNGVKYLPHELETAIDQTDIAGVALSSVVCFAYRPVGASTENIQIVYQRDYEANDSKARRDALQAVVRTVLLFAGARPHVLPLAPGRLERSTLGKLSRSKVRASFLNGEYQDEADIDTQVLQAHREEHVAEPGNAMEQKLMSVFHDLGVTSCSIDIDTPLLDTGVTSIDLIRFKRLAEKAFDIKDIPIITIMTHSTIRTLAAAIDSLNTPEPPAPYNPLISLQPHGDETPLFLLHPGIGEMLVFLSLVPYFPNRPIHAFRARGLAANETPFTSLDEVVTTYHAALKRTQPHGPYALAGYSYGSMLAFEIAKRLEAAGDRVAFLGSFNLPPHIQTRMRRLDWTAGLLHIAHFCAIISEARSEELLPALRPLPHGQQVETLLAESDEQRCRDLALTRDGLENWTDVSWSLQKIGWEYEPGGEVEGMDVFYCQPLKDVASSRVEYREVHLERWRDFVRGEVRFCEVAGEHYTMIGPEHVGGFQGSLKRALEGRGL</sequence>
<keyword evidence="6" id="KW-1185">Reference proteome</keyword>
<dbReference type="GO" id="GO:0031177">
    <property type="term" value="F:phosphopantetheine binding"/>
    <property type="evidence" value="ECO:0007669"/>
    <property type="project" value="InterPro"/>
</dbReference>
<dbReference type="InterPro" id="IPR045851">
    <property type="entry name" value="AMP-bd_C_sf"/>
</dbReference>
<evidence type="ECO:0000256" key="1">
    <source>
        <dbReference type="ARBA" id="ARBA00022450"/>
    </source>
</evidence>
<dbReference type="EMBL" id="MU004196">
    <property type="protein sequence ID" value="KAF2491170.1"/>
    <property type="molecule type" value="Genomic_DNA"/>
</dbReference>
<dbReference type="PROSITE" id="PS50075">
    <property type="entry name" value="CARRIER"/>
    <property type="match status" value="1"/>
</dbReference>
<dbReference type="InterPro" id="IPR000873">
    <property type="entry name" value="AMP-dep_synth/lig_dom"/>
</dbReference>
<dbReference type="Pfam" id="PF00550">
    <property type="entry name" value="PP-binding"/>
    <property type="match status" value="1"/>
</dbReference>
<dbReference type="Gene3D" id="3.40.50.12780">
    <property type="entry name" value="N-terminal domain of ligase-like"/>
    <property type="match status" value="1"/>
</dbReference>
<dbReference type="Gene3D" id="3.30.300.30">
    <property type="match status" value="1"/>
</dbReference>
<dbReference type="Pfam" id="PF00501">
    <property type="entry name" value="AMP-binding"/>
    <property type="match status" value="1"/>
</dbReference>
<gene>
    <name evidence="5" type="ORF">BU16DRAFT_517261</name>
</gene>
<dbReference type="PANTHER" id="PTHR24096">
    <property type="entry name" value="LONG-CHAIN-FATTY-ACID--COA LIGASE"/>
    <property type="match status" value="1"/>
</dbReference>
<keyword evidence="2" id="KW-0597">Phosphoprotein</keyword>
<dbReference type="InterPro" id="IPR009081">
    <property type="entry name" value="PP-bd_ACP"/>
</dbReference>
<dbReference type="Pfam" id="PF00975">
    <property type="entry name" value="Thioesterase"/>
    <property type="match status" value="1"/>
</dbReference>
<dbReference type="InterPro" id="IPR020845">
    <property type="entry name" value="AMP-binding_CS"/>
</dbReference>
<dbReference type="AlphaFoldDB" id="A0A6A6QGP9"/>
<dbReference type="Gene3D" id="3.40.50.1820">
    <property type="entry name" value="alpha/beta hydrolase"/>
    <property type="match status" value="1"/>
</dbReference>
<evidence type="ECO:0000313" key="5">
    <source>
        <dbReference type="EMBL" id="KAF2491170.1"/>
    </source>
</evidence>
<feature type="domain" description="Carrier" evidence="4">
    <location>
        <begin position="560"/>
        <end position="637"/>
    </location>
</feature>
<proteinExistence type="inferred from homology"/>
<dbReference type="PANTHER" id="PTHR24096:SF267">
    <property type="entry name" value="MALONATE--COA LIGASE ACSF3, MITOCHONDRIAL"/>
    <property type="match status" value="1"/>
</dbReference>
<name>A0A6A6QGP9_9PEZI</name>
<dbReference type="InterPro" id="IPR036736">
    <property type="entry name" value="ACP-like_sf"/>
</dbReference>
<dbReference type="GO" id="GO:0006633">
    <property type="term" value="P:fatty acid biosynthetic process"/>
    <property type="evidence" value="ECO:0007669"/>
    <property type="project" value="TreeGrafter"/>
</dbReference>
<dbReference type="OrthoDB" id="10253869at2759"/>
<dbReference type="GO" id="GO:0031957">
    <property type="term" value="F:very long-chain fatty acid-CoA ligase activity"/>
    <property type="evidence" value="ECO:0007669"/>
    <property type="project" value="TreeGrafter"/>
</dbReference>
<dbReference type="InterPro" id="IPR020806">
    <property type="entry name" value="PKS_PP-bd"/>
</dbReference>
<dbReference type="SMART" id="SM00823">
    <property type="entry name" value="PKS_PP"/>
    <property type="match status" value="1"/>
</dbReference>
<organism evidence="5 6">
    <name type="scientific">Lophium mytilinum</name>
    <dbReference type="NCBI Taxonomy" id="390894"/>
    <lineage>
        <taxon>Eukaryota</taxon>
        <taxon>Fungi</taxon>
        <taxon>Dikarya</taxon>
        <taxon>Ascomycota</taxon>
        <taxon>Pezizomycotina</taxon>
        <taxon>Dothideomycetes</taxon>
        <taxon>Pleosporomycetidae</taxon>
        <taxon>Mytilinidiales</taxon>
        <taxon>Mytilinidiaceae</taxon>
        <taxon>Lophium</taxon>
    </lineage>
</organism>
<accession>A0A6A6QGP9</accession>
<evidence type="ECO:0000256" key="2">
    <source>
        <dbReference type="ARBA" id="ARBA00022553"/>
    </source>
</evidence>
<protein>
    <submittedName>
        <fullName evidence="5">Putative polyketide synthase PksJ</fullName>
    </submittedName>
</protein>
<dbReference type="InterPro" id="IPR001031">
    <property type="entry name" value="Thioesterase"/>
</dbReference>
<dbReference type="SUPFAM" id="SSF47336">
    <property type="entry name" value="ACP-like"/>
    <property type="match status" value="1"/>
</dbReference>
<keyword evidence="1" id="KW-0596">Phosphopantetheine</keyword>
<reference evidence="5" key="1">
    <citation type="journal article" date="2020" name="Stud. Mycol.">
        <title>101 Dothideomycetes genomes: a test case for predicting lifestyles and emergence of pathogens.</title>
        <authorList>
            <person name="Haridas S."/>
            <person name="Albert R."/>
            <person name="Binder M."/>
            <person name="Bloem J."/>
            <person name="Labutti K."/>
            <person name="Salamov A."/>
            <person name="Andreopoulos B."/>
            <person name="Baker S."/>
            <person name="Barry K."/>
            <person name="Bills G."/>
            <person name="Bluhm B."/>
            <person name="Cannon C."/>
            <person name="Castanera R."/>
            <person name="Culley D."/>
            <person name="Daum C."/>
            <person name="Ezra D."/>
            <person name="Gonzalez J."/>
            <person name="Henrissat B."/>
            <person name="Kuo A."/>
            <person name="Liang C."/>
            <person name="Lipzen A."/>
            <person name="Lutzoni F."/>
            <person name="Magnuson J."/>
            <person name="Mondo S."/>
            <person name="Nolan M."/>
            <person name="Ohm R."/>
            <person name="Pangilinan J."/>
            <person name="Park H.-J."/>
            <person name="Ramirez L."/>
            <person name="Alfaro M."/>
            <person name="Sun H."/>
            <person name="Tritt A."/>
            <person name="Yoshinaga Y."/>
            <person name="Zwiers L.-H."/>
            <person name="Turgeon B."/>
            <person name="Goodwin S."/>
            <person name="Spatafora J."/>
            <person name="Crous P."/>
            <person name="Grigoriev I."/>
        </authorList>
    </citation>
    <scope>NUCLEOTIDE SEQUENCE</scope>
    <source>
        <strain evidence="5">CBS 269.34</strain>
    </source>
</reference>
<dbReference type="Proteomes" id="UP000799750">
    <property type="component" value="Unassembled WGS sequence"/>
</dbReference>
<dbReference type="InterPro" id="IPR042099">
    <property type="entry name" value="ANL_N_sf"/>
</dbReference>
<comment type="similarity">
    <text evidence="3">Belongs to the NRP synthetase family.</text>
</comment>
<dbReference type="InterPro" id="IPR029058">
    <property type="entry name" value="AB_hydrolase_fold"/>
</dbReference>
<dbReference type="PROSITE" id="PS00455">
    <property type="entry name" value="AMP_BINDING"/>
    <property type="match status" value="1"/>
</dbReference>
<dbReference type="SUPFAM" id="SSF53474">
    <property type="entry name" value="alpha/beta-Hydrolases"/>
    <property type="match status" value="1"/>
</dbReference>